<evidence type="ECO:0000256" key="6">
    <source>
        <dbReference type="ARBA" id="ARBA00023136"/>
    </source>
</evidence>
<dbReference type="InterPro" id="IPR003663">
    <property type="entry name" value="Sugar/inositol_transpt"/>
</dbReference>
<evidence type="ECO:0000256" key="2">
    <source>
        <dbReference type="ARBA" id="ARBA00010992"/>
    </source>
</evidence>
<dbReference type="GO" id="GO:0005351">
    <property type="term" value="F:carbohydrate:proton symporter activity"/>
    <property type="evidence" value="ECO:0007669"/>
    <property type="project" value="TreeGrafter"/>
</dbReference>
<feature type="domain" description="Major facilitator superfamily (MFS) profile" evidence="9">
    <location>
        <begin position="168"/>
        <end position="598"/>
    </location>
</feature>
<keyword evidence="3" id="KW-0813">Transport</keyword>
<protein>
    <submittedName>
        <fullName evidence="10">High affinity glucose transporter</fullName>
    </submittedName>
</protein>
<proteinExistence type="inferred from homology"/>
<feature type="transmembrane region" description="Helical" evidence="8">
    <location>
        <begin position="480"/>
        <end position="503"/>
    </location>
</feature>
<feature type="region of interest" description="Disordered" evidence="7">
    <location>
        <begin position="92"/>
        <end position="119"/>
    </location>
</feature>
<feature type="transmembrane region" description="Helical" evidence="8">
    <location>
        <begin position="573"/>
        <end position="594"/>
    </location>
</feature>
<feature type="region of interest" description="Disordered" evidence="7">
    <location>
        <begin position="658"/>
        <end position="711"/>
    </location>
</feature>
<keyword evidence="11" id="KW-1185">Reference proteome</keyword>
<evidence type="ECO:0000313" key="11">
    <source>
        <dbReference type="Proteomes" id="UP000240883"/>
    </source>
</evidence>
<accession>A0A2T2NSI7</accession>
<feature type="transmembrane region" description="Helical" evidence="8">
    <location>
        <begin position="261"/>
        <end position="283"/>
    </location>
</feature>
<dbReference type="PANTHER" id="PTHR48022:SF73">
    <property type="entry name" value="METABOLITE TRANSPORT PROTEIN YDL199C-RELATED"/>
    <property type="match status" value="1"/>
</dbReference>
<dbReference type="Pfam" id="PF00083">
    <property type="entry name" value="Sugar_tr"/>
    <property type="match status" value="1"/>
</dbReference>
<feature type="region of interest" description="Disordered" evidence="7">
    <location>
        <begin position="1"/>
        <end position="71"/>
    </location>
</feature>
<keyword evidence="10" id="KW-0762">Sugar transport</keyword>
<dbReference type="PANTHER" id="PTHR48022">
    <property type="entry name" value="PLASTIDIC GLUCOSE TRANSPORTER 4"/>
    <property type="match status" value="1"/>
</dbReference>
<dbReference type="PROSITE" id="PS00217">
    <property type="entry name" value="SUGAR_TRANSPORT_2"/>
    <property type="match status" value="1"/>
</dbReference>
<dbReference type="OrthoDB" id="648285at2759"/>
<comment type="similarity">
    <text evidence="2">Belongs to the major facilitator superfamily. Sugar transporter (TC 2.A.1.1) family.</text>
</comment>
<evidence type="ECO:0000256" key="3">
    <source>
        <dbReference type="ARBA" id="ARBA00022448"/>
    </source>
</evidence>
<evidence type="ECO:0000256" key="8">
    <source>
        <dbReference type="SAM" id="Phobius"/>
    </source>
</evidence>
<dbReference type="PROSITE" id="PS50850">
    <property type="entry name" value="MFS"/>
    <property type="match status" value="1"/>
</dbReference>
<dbReference type="InterPro" id="IPR005829">
    <property type="entry name" value="Sugar_transporter_CS"/>
</dbReference>
<gene>
    <name evidence="10" type="ORF">BS50DRAFT_609999</name>
</gene>
<dbReference type="InterPro" id="IPR036259">
    <property type="entry name" value="MFS_trans_sf"/>
</dbReference>
<dbReference type="SUPFAM" id="SSF103473">
    <property type="entry name" value="MFS general substrate transporter"/>
    <property type="match status" value="1"/>
</dbReference>
<dbReference type="EMBL" id="KZ678134">
    <property type="protein sequence ID" value="PSN68397.1"/>
    <property type="molecule type" value="Genomic_DNA"/>
</dbReference>
<feature type="transmembrane region" description="Helical" evidence="8">
    <location>
        <begin position="164"/>
        <end position="195"/>
    </location>
</feature>
<comment type="subcellular location">
    <subcellularLocation>
        <location evidence="1">Membrane</location>
        <topology evidence="1">Multi-pass membrane protein</topology>
    </subcellularLocation>
</comment>
<keyword evidence="4 8" id="KW-0812">Transmembrane</keyword>
<feature type="compositionally biased region" description="Basic and acidic residues" evidence="7">
    <location>
        <begin position="662"/>
        <end position="675"/>
    </location>
</feature>
<evidence type="ECO:0000256" key="7">
    <source>
        <dbReference type="SAM" id="MobiDB-lite"/>
    </source>
</evidence>
<keyword evidence="6 8" id="KW-0472">Membrane</keyword>
<evidence type="ECO:0000259" key="9">
    <source>
        <dbReference type="PROSITE" id="PS50850"/>
    </source>
</evidence>
<evidence type="ECO:0000256" key="1">
    <source>
        <dbReference type="ARBA" id="ARBA00004141"/>
    </source>
</evidence>
<evidence type="ECO:0000256" key="5">
    <source>
        <dbReference type="ARBA" id="ARBA00022989"/>
    </source>
</evidence>
<dbReference type="AlphaFoldDB" id="A0A2T2NSI7"/>
<feature type="transmembrane region" description="Helical" evidence="8">
    <location>
        <begin position="207"/>
        <end position="225"/>
    </location>
</feature>
<feature type="compositionally biased region" description="Basic and acidic residues" evidence="7">
    <location>
        <begin position="694"/>
        <end position="711"/>
    </location>
</feature>
<dbReference type="InterPro" id="IPR050360">
    <property type="entry name" value="MFS_Sugar_Transporters"/>
</dbReference>
<dbReference type="InterPro" id="IPR005828">
    <property type="entry name" value="MFS_sugar_transport-like"/>
</dbReference>
<dbReference type="GO" id="GO:0016020">
    <property type="term" value="C:membrane"/>
    <property type="evidence" value="ECO:0007669"/>
    <property type="project" value="UniProtKB-SubCell"/>
</dbReference>
<dbReference type="NCBIfam" id="TIGR00879">
    <property type="entry name" value="SP"/>
    <property type="match status" value="1"/>
</dbReference>
<keyword evidence="5 8" id="KW-1133">Transmembrane helix</keyword>
<name>A0A2T2NSI7_CORCC</name>
<feature type="transmembrane region" description="Helical" evidence="8">
    <location>
        <begin position="450"/>
        <end position="471"/>
    </location>
</feature>
<dbReference type="Proteomes" id="UP000240883">
    <property type="component" value="Unassembled WGS sequence"/>
</dbReference>
<evidence type="ECO:0000313" key="10">
    <source>
        <dbReference type="EMBL" id="PSN68397.1"/>
    </source>
</evidence>
<sequence>MAAARLPSNAKIPSNTYSARRPANIPLHTLSSSARSRDADSAHLLHDHDQDDSPRSSFDTPSGDSDFDLWSDTGDLVDQLADQEDPLRIRLEEGARPPKSRRQQKRVRYASQDGLGEKHSIRKEDIEIPDPGPRSISKAEKILAAIMAPRDGPSRIHGLHGKKLIYFTSVFVSLGVFLFGYDQGVMSGIITGVYFKDYFNQPTSAELGTMVAILEVGAFISSLLVGRIGDVLGRRRTILYGSLIFVVGGALQSFANGMSLMLLGRIIAGLGVGTLSTIVPVYQSEISPPHNRGKLACIEFTGNITGYAASVWVDYFCTYIQNDWSWRLPLLMQCVMGGLLACGSLLICESPRWLLDNDHDEEGIVVIANLYGKGDIHNPKAREEYREIKMNVLLQRQEGERSYADMFRRYYKRVFIAMSAQALAQLNGINVISYYAPLVFEEAGWYGRQAILMTGINAITYLLSTVPPWYVVDTLGRRKILLSGAVAMVISLSAISYFIFLQAAWTPNLVVVFVMIYNAAFGASWGPIPWLYPPEILPLSIRAKGASLSTATNWAFNWLVGEMTPILQEHIQWRLYLIHAFFCAVSFVIVWFIYPETANVRLEDMNSIFGDATSVAPTPQTLAEAESLFSGGRGSPVPSLDIRSGRVAAEAAIPNLDIEPPDVERQDGKLSKAEGEQGEGIGGWISNMVKRNKGNGEGDSGRYKRIDQDDD</sequence>
<feature type="compositionally biased region" description="Basic residues" evidence="7">
    <location>
        <begin position="98"/>
        <end position="108"/>
    </location>
</feature>
<dbReference type="PRINTS" id="PR00171">
    <property type="entry name" value="SUGRTRNSPORT"/>
</dbReference>
<reference evidence="10 11" key="1">
    <citation type="journal article" date="2018" name="Front. Microbiol.">
        <title>Genome-Wide Analysis of Corynespora cassiicola Leaf Fall Disease Putative Effectors.</title>
        <authorList>
            <person name="Lopez D."/>
            <person name="Ribeiro S."/>
            <person name="Label P."/>
            <person name="Fumanal B."/>
            <person name="Venisse J.S."/>
            <person name="Kohler A."/>
            <person name="de Oliveira R.R."/>
            <person name="Labutti K."/>
            <person name="Lipzen A."/>
            <person name="Lail K."/>
            <person name="Bauer D."/>
            <person name="Ohm R.A."/>
            <person name="Barry K.W."/>
            <person name="Spatafora J."/>
            <person name="Grigoriev I.V."/>
            <person name="Martin F.M."/>
            <person name="Pujade-Renaud V."/>
        </authorList>
    </citation>
    <scope>NUCLEOTIDE SEQUENCE [LARGE SCALE GENOMIC DNA]</scope>
    <source>
        <strain evidence="10 11">Philippines</strain>
    </source>
</reference>
<dbReference type="Gene3D" id="1.20.1250.20">
    <property type="entry name" value="MFS general substrate transporter like domains"/>
    <property type="match status" value="1"/>
</dbReference>
<organism evidence="10 11">
    <name type="scientific">Corynespora cassiicola Philippines</name>
    <dbReference type="NCBI Taxonomy" id="1448308"/>
    <lineage>
        <taxon>Eukaryota</taxon>
        <taxon>Fungi</taxon>
        <taxon>Dikarya</taxon>
        <taxon>Ascomycota</taxon>
        <taxon>Pezizomycotina</taxon>
        <taxon>Dothideomycetes</taxon>
        <taxon>Pleosporomycetidae</taxon>
        <taxon>Pleosporales</taxon>
        <taxon>Corynesporascaceae</taxon>
        <taxon>Corynespora</taxon>
    </lineage>
</organism>
<feature type="transmembrane region" description="Helical" evidence="8">
    <location>
        <begin position="414"/>
        <end position="438"/>
    </location>
</feature>
<feature type="compositionally biased region" description="Basic and acidic residues" evidence="7">
    <location>
        <begin position="35"/>
        <end position="54"/>
    </location>
</feature>
<feature type="transmembrane region" description="Helical" evidence="8">
    <location>
        <begin position="509"/>
        <end position="532"/>
    </location>
</feature>
<dbReference type="FunFam" id="1.20.1250.20:FF:000119">
    <property type="entry name" value="MFS monosaccharide transporter, putative"/>
    <property type="match status" value="1"/>
</dbReference>
<feature type="transmembrane region" description="Helical" evidence="8">
    <location>
        <begin position="237"/>
        <end position="255"/>
    </location>
</feature>
<dbReference type="InterPro" id="IPR020846">
    <property type="entry name" value="MFS_dom"/>
</dbReference>
<evidence type="ECO:0000256" key="4">
    <source>
        <dbReference type="ARBA" id="ARBA00022692"/>
    </source>
</evidence>